<reference evidence="1" key="1">
    <citation type="submission" date="2023-12" db="EMBL/GenBank/DDBJ databases">
        <title>Genome assembly of Anisodus tanguticus.</title>
        <authorList>
            <person name="Wang Y.-J."/>
        </authorList>
    </citation>
    <scope>NUCLEOTIDE SEQUENCE</scope>
    <source>
        <strain evidence="1">KB-2021</strain>
        <tissue evidence="1">Leaf</tissue>
    </source>
</reference>
<dbReference type="Proteomes" id="UP001291623">
    <property type="component" value="Unassembled WGS sequence"/>
</dbReference>
<accession>A0AAE1SGB0</accession>
<evidence type="ECO:0000313" key="2">
    <source>
        <dbReference type="Proteomes" id="UP001291623"/>
    </source>
</evidence>
<name>A0AAE1SGB0_9SOLA</name>
<gene>
    <name evidence="1" type="ORF">RND71_012675</name>
</gene>
<organism evidence="1 2">
    <name type="scientific">Anisodus tanguticus</name>
    <dbReference type="NCBI Taxonomy" id="243964"/>
    <lineage>
        <taxon>Eukaryota</taxon>
        <taxon>Viridiplantae</taxon>
        <taxon>Streptophyta</taxon>
        <taxon>Embryophyta</taxon>
        <taxon>Tracheophyta</taxon>
        <taxon>Spermatophyta</taxon>
        <taxon>Magnoliopsida</taxon>
        <taxon>eudicotyledons</taxon>
        <taxon>Gunneridae</taxon>
        <taxon>Pentapetalae</taxon>
        <taxon>asterids</taxon>
        <taxon>lamiids</taxon>
        <taxon>Solanales</taxon>
        <taxon>Solanaceae</taxon>
        <taxon>Solanoideae</taxon>
        <taxon>Hyoscyameae</taxon>
        <taxon>Anisodus</taxon>
    </lineage>
</organism>
<proteinExistence type="predicted"/>
<evidence type="ECO:0000313" key="1">
    <source>
        <dbReference type="EMBL" id="KAK4368883.1"/>
    </source>
</evidence>
<protein>
    <submittedName>
        <fullName evidence="1">Uncharacterized protein</fullName>
    </submittedName>
</protein>
<sequence length="56" mass="6504">MSDDDFNSVFMKFNFDDSNLEKAALFEAEWGTTDEPKFVLVPQLLWCSQSFMVKTC</sequence>
<comment type="caution">
    <text evidence="1">The sequence shown here is derived from an EMBL/GenBank/DDBJ whole genome shotgun (WGS) entry which is preliminary data.</text>
</comment>
<dbReference type="EMBL" id="JAVYJV010000006">
    <property type="protein sequence ID" value="KAK4368883.1"/>
    <property type="molecule type" value="Genomic_DNA"/>
</dbReference>
<keyword evidence="2" id="KW-1185">Reference proteome</keyword>
<dbReference type="AlphaFoldDB" id="A0AAE1SGB0"/>